<keyword evidence="5 7" id="KW-0238">DNA-binding</keyword>
<dbReference type="PANTHER" id="PTHR34701">
    <property type="entry name" value="TRANSCRIPTIONAL REGULATOR MRAZ"/>
    <property type="match status" value="1"/>
</dbReference>
<dbReference type="SUPFAM" id="SSF89447">
    <property type="entry name" value="AbrB/MazE/MraZ-like"/>
    <property type="match status" value="1"/>
</dbReference>
<comment type="caution">
    <text evidence="9">The sequence shown here is derived from an EMBL/GenBank/DDBJ whole genome shotgun (WGS) entry which is preliminary data.</text>
</comment>
<dbReference type="InterPro" id="IPR037914">
    <property type="entry name" value="SpoVT-AbrB_sf"/>
</dbReference>
<dbReference type="PROSITE" id="PS51740">
    <property type="entry name" value="SPOVT_ABRB"/>
    <property type="match status" value="2"/>
</dbReference>
<dbReference type="InterPro" id="IPR035642">
    <property type="entry name" value="MraZ_N"/>
</dbReference>
<keyword evidence="2 7" id="KW-0963">Cytoplasm</keyword>
<dbReference type="Gene3D" id="3.40.1550.20">
    <property type="entry name" value="Transcriptional regulator MraZ domain"/>
    <property type="match status" value="1"/>
</dbReference>
<organism evidence="9 10">
    <name type="scientific">Candidatus Yanofskybacteria bacterium GW2011_GWC1_48_11</name>
    <dbReference type="NCBI Taxonomy" id="1619027"/>
    <lineage>
        <taxon>Bacteria</taxon>
        <taxon>Candidatus Yanofskyibacteriota</taxon>
    </lineage>
</organism>
<protein>
    <recommendedName>
        <fullName evidence="1 7">Transcriptional regulator MraZ</fullName>
    </recommendedName>
</protein>
<evidence type="ECO:0000256" key="5">
    <source>
        <dbReference type="ARBA" id="ARBA00023125"/>
    </source>
</evidence>
<dbReference type="GO" id="GO:0005737">
    <property type="term" value="C:cytoplasm"/>
    <property type="evidence" value="ECO:0007669"/>
    <property type="project" value="UniProtKB-UniRule"/>
</dbReference>
<dbReference type="Pfam" id="PF02381">
    <property type="entry name" value="MraZ"/>
    <property type="match status" value="2"/>
</dbReference>
<dbReference type="Proteomes" id="UP000034462">
    <property type="component" value="Unassembled WGS sequence"/>
</dbReference>
<accession>A0A837ISL4</accession>
<feature type="domain" description="SpoVT-AbrB" evidence="8">
    <location>
        <begin position="5"/>
        <end position="47"/>
    </location>
</feature>
<dbReference type="HAMAP" id="MF_01008">
    <property type="entry name" value="MraZ"/>
    <property type="match status" value="1"/>
</dbReference>
<dbReference type="CDD" id="cd16320">
    <property type="entry name" value="MraZ_N"/>
    <property type="match status" value="1"/>
</dbReference>
<dbReference type="InterPro" id="IPR003444">
    <property type="entry name" value="MraZ"/>
</dbReference>
<dbReference type="NCBIfam" id="TIGR00242">
    <property type="entry name" value="division/cell wall cluster transcriptional repressor MraZ"/>
    <property type="match status" value="1"/>
</dbReference>
<dbReference type="CDD" id="cd16321">
    <property type="entry name" value="MraZ_C"/>
    <property type="match status" value="1"/>
</dbReference>
<dbReference type="EMBL" id="LCPH01000002">
    <property type="protein sequence ID" value="KKU93376.1"/>
    <property type="molecule type" value="Genomic_DNA"/>
</dbReference>
<dbReference type="InterPro" id="IPR038619">
    <property type="entry name" value="MraZ_sf"/>
</dbReference>
<feature type="domain" description="SpoVT-AbrB" evidence="8">
    <location>
        <begin position="76"/>
        <end position="119"/>
    </location>
</feature>
<keyword evidence="4 7" id="KW-0805">Transcription regulation</keyword>
<dbReference type="GO" id="GO:0000976">
    <property type="term" value="F:transcription cis-regulatory region binding"/>
    <property type="evidence" value="ECO:0007669"/>
    <property type="project" value="TreeGrafter"/>
</dbReference>
<evidence type="ECO:0000256" key="3">
    <source>
        <dbReference type="ARBA" id="ARBA00022737"/>
    </source>
</evidence>
<evidence type="ECO:0000256" key="2">
    <source>
        <dbReference type="ARBA" id="ARBA00022490"/>
    </source>
</evidence>
<evidence type="ECO:0000256" key="1">
    <source>
        <dbReference type="ARBA" id="ARBA00013860"/>
    </source>
</evidence>
<dbReference type="GO" id="GO:2000143">
    <property type="term" value="P:negative regulation of DNA-templated transcription initiation"/>
    <property type="evidence" value="ECO:0007669"/>
    <property type="project" value="TreeGrafter"/>
</dbReference>
<sequence>MFLGEFTYSIDEKKRLAIPAKFRQALGKKAVITRGLDACLFVYPWREWEKLAAKLNNLPLAQADARGFARLMLAGAMEADLDKLGRILVPDYLKAYASLKKKTVIAGVYNRIEIWDAQQWETYKANIEKGIGDMAEHLKELGI</sequence>
<evidence type="ECO:0000259" key="8">
    <source>
        <dbReference type="PROSITE" id="PS51740"/>
    </source>
</evidence>
<gene>
    <name evidence="7" type="primary">mraZ</name>
    <name evidence="9" type="ORF">UY25_C0002G0100</name>
</gene>
<comment type="subcellular location">
    <subcellularLocation>
        <location evidence="7">Cytoplasm</location>
        <location evidence="7">Nucleoid</location>
    </subcellularLocation>
</comment>
<reference evidence="9 10" key="1">
    <citation type="journal article" date="2015" name="Nature">
        <title>rRNA introns, odd ribosomes, and small enigmatic genomes across a large radiation of phyla.</title>
        <authorList>
            <person name="Brown C.T."/>
            <person name="Hug L.A."/>
            <person name="Thomas B.C."/>
            <person name="Sharon I."/>
            <person name="Castelle C.J."/>
            <person name="Singh A."/>
            <person name="Wilkins M.J."/>
            <person name="Williams K.H."/>
            <person name="Banfield J.F."/>
        </authorList>
    </citation>
    <scope>NUCLEOTIDE SEQUENCE [LARGE SCALE GENOMIC DNA]</scope>
</reference>
<evidence type="ECO:0000313" key="9">
    <source>
        <dbReference type="EMBL" id="KKU93376.1"/>
    </source>
</evidence>
<evidence type="ECO:0000256" key="4">
    <source>
        <dbReference type="ARBA" id="ARBA00023015"/>
    </source>
</evidence>
<evidence type="ECO:0000256" key="7">
    <source>
        <dbReference type="HAMAP-Rule" id="MF_01008"/>
    </source>
</evidence>
<dbReference type="GO" id="GO:0003700">
    <property type="term" value="F:DNA-binding transcription factor activity"/>
    <property type="evidence" value="ECO:0007669"/>
    <property type="project" value="UniProtKB-UniRule"/>
</dbReference>
<dbReference type="InterPro" id="IPR007159">
    <property type="entry name" value="SpoVT-AbrB_dom"/>
</dbReference>
<dbReference type="GO" id="GO:0009295">
    <property type="term" value="C:nucleoid"/>
    <property type="evidence" value="ECO:0007669"/>
    <property type="project" value="UniProtKB-SubCell"/>
</dbReference>
<comment type="subunit">
    <text evidence="7">Forms oligomers.</text>
</comment>
<dbReference type="InterPro" id="IPR020603">
    <property type="entry name" value="MraZ_dom"/>
</dbReference>
<proteinExistence type="inferred from homology"/>
<keyword evidence="6 7" id="KW-0804">Transcription</keyword>
<dbReference type="AlphaFoldDB" id="A0A837ISL4"/>
<name>A0A837ISL4_9BACT</name>
<evidence type="ECO:0000313" key="10">
    <source>
        <dbReference type="Proteomes" id="UP000034462"/>
    </source>
</evidence>
<comment type="similarity">
    <text evidence="7">Belongs to the MraZ family.</text>
</comment>
<dbReference type="PANTHER" id="PTHR34701:SF1">
    <property type="entry name" value="TRANSCRIPTIONAL REGULATOR MRAZ"/>
    <property type="match status" value="1"/>
</dbReference>
<dbReference type="InterPro" id="IPR035644">
    <property type="entry name" value="MraZ_C"/>
</dbReference>
<keyword evidence="3" id="KW-0677">Repeat</keyword>
<evidence type="ECO:0000256" key="6">
    <source>
        <dbReference type="ARBA" id="ARBA00023163"/>
    </source>
</evidence>